<keyword evidence="2" id="KW-1185">Reference proteome</keyword>
<organism evidence="1 2">
    <name type="scientific">Racocetra persica</name>
    <dbReference type="NCBI Taxonomy" id="160502"/>
    <lineage>
        <taxon>Eukaryota</taxon>
        <taxon>Fungi</taxon>
        <taxon>Fungi incertae sedis</taxon>
        <taxon>Mucoromycota</taxon>
        <taxon>Glomeromycotina</taxon>
        <taxon>Glomeromycetes</taxon>
        <taxon>Diversisporales</taxon>
        <taxon>Gigasporaceae</taxon>
        <taxon>Racocetra</taxon>
    </lineage>
</organism>
<proteinExistence type="predicted"/>
<comment type="caution">
    <text evidence="1">The sequence shown here is derived from an EMBL/GenBank/DDBJ whole genome shotgun (WGS) entry which is preliminary data.</text>
</comment>
<feature type="non-terminal residue" evidence="1">
    <location>
        <position position="50"/>
    </location>
</feature>
<reference evidence="1" key="1">
    <citation type="submission" date="2021-06" db="EMBL/GenBank/DDBJ databases">
        <authorList>
            <person name="Kallberg Y."/>
            <person name="Tangrot J."/>
            <person name="Rosling A."/>
        </authorList>
    </citation>
    <scope>NUCLEOTIDE SEQUENCE</scope>
    <source>
        <strain evidence="1">MA461A</strain>
    </source>
</reference>
<protein>
    <submittedName>
        <fullName evidence="1">25720_t:CDS:1</fullName>
    </submittedName>
</protein>
<dbReference type="Proteomes" id="UP000789920">
    <property type="component" value="Unassembled WGS sequence"/>
</dbReference>
<name>A0ACA9R8J9_9GLOM</name>
<gene>
    <name evidence="1" type="ORF">RPERSI_LOCUS17640</name>
</gene>
<feature type="non-terminal residue" evidence="1">
    <location>
        <position position="1"/>
    </location>
</feature>
<evidence type="ECO:0000313" key="1">
    <source>
        <dbReference type="EMBL" id="CAG8781413.1"/>
    </source>
</evidence>
<dbReference type="EMBL" id="CAJVQC010045502">
    <property type="protein sequence ID" value="CAG8781413.1"/>
    <property type="molecule type" value="Genomic_DNA"/>
</dbReference>
<evidence type="ECO:0000313" key="2">
    <source>
        <dbReference type="Proteomes" id="UP000789920"/>
    </source>
</evidence>
<accession>A0ACA9R8J9</accession>
<sequence>KTPGKKKSSSSQVQTKKEQKIKATNSNNEFISILSKRKRLNYISEEKEQS</sequence>